<dbReference type="Gene3D" id="3.40.50.2300">
    <property type="match status" value="2"/>
</dbReference>
<dbReference type="EMBL" id="WTYO01000002">
    <property type="protein sequence ID" value="MXO68247.1"/>
    <property type="molecule type" value="Genomic_DNA"/>
</dbReference>
<keyword evidence="3" id="KW-0029">Amino-acid transport</keyword>
<comment type="similarity">
    <text evidence="1">Belongs to the leucine-binding protein family.</text>
</comment>
<keyword evidence="8" id="KW-1185">Reference proteome</keyword>
<dbReference type="InterPro" id="IPR028081">
    <property type="entry name" value="Leu-bd"/>
</dbReference>
<feature type="chain" id="PRO_5047346596" evidence="5">
    <location>
        <begin position="22"/>
        <end position="386"/>
    </location>
</feature>
<organism evidence="7 8">
    <name type="scientific">Pelagerythrobacter marinus</name>
    <dbReference type="NCBI Taxonomy" id="538382"/>
    <lineage>
        <taxon>Bacteria</taxon>
        <taxon>Pseudomonadati</taxon>
        <taxon>Pseudomonadota</taxon>
        <taxon>Alphaproteobacteria</taxon>
        <taxon>Sphingomonadales</taxon>
        <taxon>Erythrobacteraceae</taxon>
        <taxon>Pelagerythrobacter</taxon>
    </lineage>
</organism>
<dbReference type="Pfam" id="PF13458">
    <property type="entry name" value="Peripla_BP_6"/>
    <property type="match status" value="1"/>
</dbReference>
<protein>
    <submittedName>
        <fullName evidence="7">ABC transporter substrate-binding protein</fullName>
    </submittedName>
</protein>
<evidence type="ECO:0000259" key="6">
    <source>
        <dbReference type="Pfam" id="PF13458"/>
    </source>
</evidence>
<keyword evidence="2 5" id="KW-0732">Signal</keyword>
<dbReference type="SUPFAM" id="SSF53822">
    <property type="entry name" value="Periplasmic binding protein-like I"/>
    <property type="match status" value="1"/>
</dbReference>
<feature type="region of interest" description="Disordered" evidence="4">
    <location>
        <begin position="29"/>
        <end position="53"/>
    </location>
</feature>
<dbReference type="InterPro" id="IPR051010">
    <property type="entry name" value="BCAA_transport"/>
</dbReference>
<evidence type="ECO:0000256" key="1">
    <source>
        <dbReference type="ARBA" id="ARBA00010062"/>
    </source>
</evidence>
<feature type="domain" description="Leucine-binding protein" evidence="6">
    <location>
        <begin position="57"/>
        <end position="374"/>
    </location>
</feature>
<dbReference type="CDD" id="cd06339">
    <property type="entry name" value="PBP1_YraM_LppC_lipoprotein-like"/>
    <property type="match status" value="1"/>
</dbReference>
<evidence type="ECO:0000256" key="3">
    <source>
        <dbReference type="ARBA" id="ARBA00022970"/>
    </source>
</evidence>
<evidence type="ECO:0000256" key="2">
    <source>
        <dbReference type="ARBA" id="ARBA00022729"/>
    </source>
</evidence>
<proteinExistence type="inferred from homology"/>
<dbReference type="RefSeq" id="WP_160732895.1">
    <property type="nucleotide sequence ID" value="NZ_CP139719.1"/>
</dbReference>
<evidence type="ECO:0000313" key="8">
    <source>
        <dbReference type="Proteomes" id="UP000444401"/>
    </source>
</evidence>
<keyword evidence="3" id="KW-0813">Transport</keyword>
<dbReference type="Proteomes" id="UP000444401">
    <property type="component" value="Unassembled WGS sequence"/>
</dbReference>
<evidence type="ECO:0000313" key="7">
    <source>
        <dbReference type="EMBL" id="MXO68247.1"/>
    </source>
</evidence>
<reference evidence="7 8" key="1">
    <citation type="submission" date="2019-12" db="EMBL/GenBank/DDBJ databases">
        <title>Genomic-based taxomic classification of the family Erythrobacteraceae.</title>
        <authorList>
            <person name="Xu L."/>
        </authorList>
    </citation>
    <scope>NUCLEOTIDE SEQUENCE [LARGE SCALE GENOMIC DNA]</scope>
    <source>
        <strain evidence="7 8">H32</strain>
    </source>
</reference>
<dbReference type="PANTHER" id="PTHR30483">
    <property type="entry name" value="LEUCINE-SPECIFIC-BINDING PROTEIN"/>
    <property type="match status" value="1"/>
</dbReference>
<comment type="caution">
    <text evidence="7">The sequence shown here is derived from an EMBL/GenBank/DDBJ whole genome shotgun (WGS) entry which is preliminary data.</text>
</comment>
<accession>A0ABW9UWF9</accession>
<evidence type="ECO:0000256" key="4">
    <source>
        <dbReference type="SAM" id="MobiDB-lite"/>
    </source>
</evidence>
<gene>
    <name evidence="7" type="ORF">GRI72_05330</name>
</gene>
<dbReference type="PANTHER" id="PTHR30483:SF6">
    <property type="entry name" value="PERIPLASMIC BINDING PROTEIN OF ABC TRANSPORTER FOR NATURAL AMINO ACIDS"/>
    <property type="match status" value="1"/>
</dbReference>
<dbReference type="PROSITE" id="PS51257">
    <property type="entry name" value="PROKAR_LIPOPROTEIN"/>
    <property type="match status" value="1"/>
</dbReference>
<name>A0ABW9UWF9_9SPHN</name>
<sequence>MKRWKLTRRMLVVAGASAVLAGCQIIPKGPASRPAPEPAPAPDPGPSGLPSDETRHRVALLVPMSGDNGAVGQSIANATTMALLDTSADNLRITTYDTARGAREAARRAIADGNRLILGPLMGDNVPTVLAEARPADVPLISFSNDTAVAGPDVFLMGHIPDQSIARSVSYARDRGSERFAAIVPDGEYGRRAELAFSSAVRDSGGQLVATQRYTRGNTSIVSAAQRLKQEGGFDTVLIADGARLATQAAGELRPRGTGATQIIGTELWSGESAVTRAAALRGALFAAVSDARFKRFSDSYRNRFGAQPYRISTLGYDSVLLALRVAQDWRVGRPFPVSQLREDSGFLGLDGPFRFGRDGVIERAMEVREIRDGQVVIVSPAPSGF</sequence>
<feature type="signal peptide" evidence="5">
    <location>
        <begin position="1"/>
        <end position="21"/>
    </location>
</feature>
<evidence type="ECO:0000256" key="5">
    <source>
        <dbReference type="SAM" id="SignalP"/>
    </source>
</evidence>
<feature type="compositionally biased region" description="Pro residues" evidence="4">
    <location>
        <begin position="33"/>
        <end position="47"/>
    </location>
</feature>
<dbReference type="InterPro" id="IPR028082">
    <property type="entry name" value="Peripla_BP_I"/>
</dbReference>